<dbReference type="AlphaFoldDB" id="A0A1X7H3X5"/>
<evidence type="ECO:0000313" key="1">
    <source>
        <dbReference type="EMBL" id="SMF79133.1"/>
    </source>
</evidence>
<keyword evidence="2" id="KW-1185">Reference proteome</keyword>
<reference evidence="1 2" key="1">
    <citation type="submission" date="2017-04" db="EMBL/GenBank/DDBJ databases">
        <authorList>
            <person name="Afonso C.L."/>
            <person name="Miller P.J."/>
            <person name="Scott M.A."/>
            <person name="Spackman E."/>
            <person name="Goraichik I."/>
            <person name="Dimitrov K.M."/>
            <person name="Suarez D.L."/>
            <person name="Swayne D.E."/>
        </authorList>
    </citation>
    <scope>NUCLEOTIDE SEQUENCE [LARGE SCALE GENOMIC DNA]</scope>
    <source>
        <strain evidence="1 2">N3/975</strain>
    </source>
</reference>
<protein>
    <submittedName>
        <fullName evidence="1">Uncharacterized protein</fullName>
    </submittedName>
</protein>
<organism evidence="1 2">
    <name type="scientific">Paenibacillus uliginis N3/975</name>
    <dbReference type="NCBI Taxonomy" id="1313296"/>
    <lineage>
        <taxon>Bacteria</taxon>
        <taxon>Bacillati</taxon>
        <taxon>Bacillota</taxon>
        <taxon>Bacilli</taxon>
        <taxon>Bacillales</taxon>
        <taxon>Paenibacillaceae</taxon>
        <taxon>Paenibacillus</taxon>
    </lineage>
</organism>
<evidence type="ECO:0000313" key="2">
    <source>
        <dbReference type="Proteomes" id="UP000192940"/>
    </source>
</evidence>
<name>A0A1X7H3X5_9BACL</name>
<proteinExistence type="predicted"/>
<sequence length="201" mass="23636">MPYTKPVTIEPYYGTPVWIDHEVPIKEYLPLSAQCNSEEVELFLLHLFGYNDIDVNKSLEEAFNDLFEQESLVLSGGVAFFEDEQKVIMPSCCCGLEEIEDIYESIRNRMSPWLGHDPNPGVVYEDYCARVLSNDPESTDPEKLYYIEYKYEELLESLEKTKNDLLEFIEKPLFDWIYLRNQEIAFEMILKMKECFMKGMT</sequence>
<gene>
    <name evidence="1" type="ORF">SAMN05661091_1669</name>
</gene>
<dbReference type="Proteomes" id="UP000192940">
    <property type="component" value="Chromosome I"/>
</dbReference>
<accession>A0A1X7H3X5</accession>
<dbReference type="EMBL" id="LT840184">
    <property type="protein sequence ID" value="SMF79133.1"/>
    <property type="molecule type" value="Genomic_DNA"/>
</dbReference>
<dbReference type="RefSeq" id="WP_208918561.1">
    <property type="nucleotide sequence ID" value="NZ_LT840184.1"/>
</dbReference>